<name>A0ABN1XKG6_9PSEU</name>
<dbReference type="Proteomes" id="UP001501414">
    <property type="component" value="Unassembled WGS sequence"/>
</dbReference>
<keyword evidence="2" id="KW-1185">Reference proteome</keyword>
<proteinExistence type="predicted"/>
<protein>
    <recommendedName>
        <fullName evidence="3">Restriction endonuclease domain-containing protein</fullName>
    </recommendedName>
</protein>
<gene>
    <name evidence="1" type="ORF">GCM10009613_10920</name>
</gene>
<reference evidence="1 2" key="1">
    <citation type="journal article" date="2019" name="Int. J. Syst. Evol. Microbiol.">
        <title>The Global Catalogue of Microorganisms (GCM) 10K type strain sequencing project: providing services to taxonomists for standard genome sequencing and annotation.</title>
        <authorList>
            <consortium name="The Broad Institute Genomics Platform"/>
            <consortium name="The Broad Institute Genome Sequencing Center for Infectious Disease"/>
            <person name="Wu L."/>
            <person name="Ma J."/>
        </authorList>
    </citation>
    <scope>NUCLEOTIDE SEQUENCE [LARGE SCALE GENOMIC DNA]</scope>
    <source>
        <strain evidence="1 2">JCM 11896</strain>
    </source>
</reference>
<sequence>MFEAVNVRLGPDRILIPDLAVVAAGPGIDPDAVVWEARHVRLVVGINTAIDRANRQSTKDQVKPTLYAAAGIGHLLRIDLTAAGPDATGYALHEGRWVETARARPGEDLVLDAPVPLTTNLAALLAARRLPD</sequence>
<evidence type="ECO:0000313" key="1">
    <source>
        <dbReference type="EMBL" id="GAA1382710.1"/>
    </source>
</evidence>
<comment type="caution">
    <text evidence="1">The sequence shown here is derived from an EMBL/GenBank/DDBJ whole genome shotgun (WGS) entry which is preliminary data.</text>
</comment>
<evidence type="ECO:0000313" key="2">
    <source>
        <dbReference type="Proteomes" id="UP001501414"/>
    </source>
</evidence>
<accession>A0ABN1XKG6</accession>
<dbReference type="RefSeq" id="WP_344018921.1">
    <property type="nucleotide sequence ID" value="NZ_BAAAJK010000004.1"/>
</dbReference>
<organism evidence="1 2">
    <name type="scientific">Pseudonocardia kongjuensis</name>
    <dbReference type="NCBI Taxonomy" id="102227"/>
    <lineage>
        <taxon>Bacteria</taxon>
        <taxon>Bacillati</taxon>
        <taxon>Actinomycetota</taxon>
        <taxon>Actinomycetes</taxon>
        <taxon>Pseudonocardiales</taxon>
        <taxon>Pseudonocardiaceae</taxon>
        <taxon>Pseudonocardia</taxon>
    </lineage>
</organism>
<dbReference type="EMBL" id="BAAAJK010000004">
    <property type="protein sequence ID" value="GAA1382710.1"/>
    <property type="molecule type" value="Genomic_DNA"/>
</dbReference>
<evidence type="ECO:0008006" key="3">
    <source>
        <dbReference type="Google" id="ProtNLM"/>
    </source>
</evidence>